<dbReference type="OrthoDB" id="4176449at2759"/>
<proteinExistence type="predicted"/>
<feature type="compositionally biased region" description="Basic and acidic residues" evidence="1">
    <location>
        <begin position="91"/>
        <end position="121"/>
    </location>
</feature>
<name>A0A1J9P566_9EURO</name>
<dbReference type="VEuPathDB" id="FungiDB:AJ78_07462"/>
<feature type="compositionally biased region" description="Acidic residues" evidence="1">
    <location>
        <begin position="126"/>
        <end position="135"/>
    </location>
</feature>
<gene>
    <name evidence="2" type="ORF">AJ78_07462</name>
</gene>
<protein>
    <submittedName>
        <fullName evidence="2">Uncharacterized protein</fullName>
    </submittedName>
</protein>
<dbReference type="Proteomes" id="UP000182235">
    <property type="component" value="Unassembled WGS sequence"/>
</dbReference>
<dbReference type="EMBL" id="LGRN01000482">
    <property type="protein sequence ID" value="OJD11849.1"/>
    <property type="molecule type" value="Genomic_DNA"/>
</dbReference>
<feature type="region of interest" description="Disordered" evidence="1">
    <location>
        <begin position="90"/>
        <end position="135"/>
    </location>
</feature>
<dbReference type="AlphaFoldDB" id="A0A1J9P566"/>
<evidence type="ECO:0000313" key="2">
    <source>
        <dbReference type="EMBL" id="OJD11849.1"/>
    </source>
</evidence>
<evidence type="ECO:0000256" key="1">
    <source>
        <dbReference type="SAM" id="MobiDB-lite"/>
    </source>
</evidence>
<comment type="caution">
    <text evidence="2">The sequence shown here is derived from an EMBL/GenBank/DDBJ whole genome shotgun (WGS) entry which is preliminary data.</text>
</comment>
<organism evidence="2 3">
    <name type="scientific">Emergomyces pasteurianus Ep9510</name>
    <dbReference type="NCBI Taxonomy" id="1447872"/>
    <lineage>
        <taxon>Eukaryota</taxon>
        <taxon>Fungi</taxon>
        <taxon>Dikarya</taxon>
        <taxon>Ascomycota</taxon>
        <taxon>Pezizomycotina</taxon>
        <taxon>Eurotiomycetes</taxon>
        <taxon>Eurotiomycetidae</taxon>
        <taxon>Onygenales</taxon>
        <taxon>Ajellomycetaceae</taxon>
        <taxon>Emergomyces</taxon>
    </lineage>
</organism>
<sequence>MSTGPMQNLPSISIYQLPSSIPLSHGQRLVWSISLEASDCKDRFEVRFSFPNNQTAPGRDSTADSQWQCRCRCRCRCRCQNQSEDVALHFPKHENPDSSKRERDVDGDVKMTGIVDRRDNNTLESALDEIMQEAR</sequence>
<keyword evidence="3" id="KW-1185">Reference proteome</keyword>
<evidence type="ECO:0000313" key="3">
    <source>
        <dbReference type="Proteomes" id="UP000182235"/>
    </source>
</evidence>
<accession>A0A1J9P566</accession>
<reference evidence="2 3" key="1">
    <citation type="submission" date="2015-07" db="EMBL/GenBank/DDBJ databases">
        <title>Emmonsia species relationships and genome sequence.</title>
        <authorList>
            <consortium name="The Broad Institute Genomics Platform"/>
            <person name="Cuomo C.A."/>
            <person name="Munoz J.F."/>
            <person name="Imamovic A."/>
            <person name="Priest M.E."/>
            <person name="Young S."/>
            <person name="Clay O.K."/>
            <person name="McEwen J.G."/>
        </authorList>
    </citation>
    <scope>NUCLEOTIDE SEQUENCE [LARGE SCALE GENOMIC DNA]</scope>
    <source>
        <strain evidence="2 3">UAMH 9510</strain>
    </source>
</reference>